<dbReference type="AlphaFoldDB" id="A0A915ITQ9"/>
<proteinExistence type="predicted"/>
<organism evidence="2 3">
    <name type="scientific">Romanomermis culicivorax</name>
    <name type="common">Nematode worm</name>
    <dbReference type="NCBI Taxonomy" id="13658"/>
    <lineage>
        <taxon>Eukaryota</taxon>
        <taxon>Metazoa</taxon>
        <taxon>Ecdysozoa</taxon>
        <taxon>Nematoda</taxon>
        <taxon>Enoplea</taxon>
        <taxon>Dorylaimia</taxon>
        <taxon>Mermithida</taxon>
        <taxon>Mermithoidea</taxon>
        <taxon>Mermithidae</taxon>
        <taxon>Romanomermis</taxon>
    </lineage>
</organism>
<sequence>MSSNLPVFLDAMLTGETPTKTPTQTTVETKFDNETAMAVKSLIKDITKESFAVKTKIPTQTDIIQIDSEEDDLSKTDTTALMTTAKTTSSLTPSSKHLLYSQQEIDWDKGEEYREKATLVKILSPRDISRMEGEDDNNSKMVPRRNAIDRQLRTIQDYLEFDPEDPNYVPPLKKRRDS</sequence>
<dbReference type="WBParaSite" id="nRc.2.0.1.t16769-RA">
    <property type="protein sequence ID" value="nRc.2.0.1.t16769-RA"/>
    <property type="gene ID" value="nRc.2.0.1.g16769"/>
</dbReference>
<evidence type="ECO:0000313" key="2">
    <source>
        <dbReference type="Proteomes" id="UP000887565"/>
    </source>
</evidence>
<reference evidence="3" key="1">
    <citation type="submission" date="2022-11" db="UniProtKB">
        <authorList>
            <consortium name="WormBaseParasite"/>
        </authorList>
    </citation>
    <scope>IDENTIFICATION</scope>
</reference>
<name>A0A915ITQ9_ROMCU</name>
<keyword evidence="2" id="KW-1185">Reference proteome</keyword>
<feature type="region of interest" description="Disordered" evidence="1">
    <location>
        <begin position="159"/>
        <end position="178"/>
    </location>
</feature>
<accession>A0A915ITQ9</accession>
<evidence type="ECO:0000313" key="3">
    <source>
        <dbReference type="WBParaSite" id="nRc.2.0.1.t16769-RA"/>
    </source>
</evidence>
<evidence type="ECO:0000256" key="1">
    <source>
        <dbReference type="SAM" id="MobiDB-lite"/>
    </source>
</evidence>
<protein>
    <submittedName>
        <fullName evidence="3">Uncharacterized protein</fullName>
    </submittedName>
</protein>
<dbReference type="Proteomes" id="UP000887565">
    <property type="component" value="Unplaced"/>
</dbReference>